<gene>
    <name evidence="4" type="ORF">VOLCADRAFT_104423</name>
</gene>
<dbReference type="KEGG" id="vcn:VOLCADRAFT_104423"/>
<organism evidence="5">
    <name type="scientific">Volvox carteri f. nagariensis</name>
    <dbReference type="NCBI Taxonomy" id="3068"/>
    <lineage>
        <taxon>Eukaryota</taxon>
        <taxon>Viridiplantae</taxon>
        <taxon>Chlorophyta</taxon>
        <taxon>core chlorophytes</taxon>
        <taxon>Chlorophyceae</taxon>
        <taxon>CS clade</taxon>
        <taxon>Chlamydomonadales</taxon>
        <taxon>Volvocaceae</taxon>
        <taxon>Volvox</taxon>
    </lineage>
</organism>
<dbReference type="PROSITE" id="PS51471">
    <property type="entry name" value="FE2OG_OXY"/>
    <property type="match status" value="1"/>
</dbReference>
<dbReference type="Pfam" id="PF13532">
    <property type="entry name" value="2OG-FeII_Oxy_2"/>
    <property type="match status" value="1"/>
</dbReference>
<evidence type="ECO:0000256" key="2">
    <source>
        <dbReference type="SAM" id="MobiDB-lite"/>
    </source>
</evidence>
<dbReference type="AlphaFoldDB" id="D8TTJ2"/>
<evidence type="ECO:0000313" key="5">
    <source>
        <dbReference type="Proteomes" id="UP000001058"/>
    </source>
</evidence>
<dbReference type="GO" id="GO:0051213">
    <property type="term" value="F:dioxygenase activity"/>
    <property type="evidence" value="ECO:0007669"/>
    <property type="project" value="InterPro"/>
</dbReference>
<feature type="region of interest" description="Disordered" evidence="2">
    <location>
        <begin position="280"/>
        <end position="386"/>
    </location>
</feature>
<dbReference type="Gene3D" id="2.60.120.590">
    <property type="entry name" value="Alpha-ketoglutarate-dependent dioxygenase AlkB-like"/>
    <property type="match status" value="1"/>
</dbReference>
<dbReference type="InterPro" id="IPR027450">
    <property type="entry name" value="AlkB-like"/>
</dbReference>
<name>D8TTJ2_VOLCA</name>
<dbReference type="InterPro" id="IPR032854">
    <property type="entry name" value="ALKBH3"/>
</dbReference>
<dbReference type="PANTHER" id="PTHR31212:SF4">
    <property type="entry name" value="ALPHA-KETOGLUTARATE-DEPENDENT DIOXYGENASE ALKB HOMOLOG 3"/>
    <property type="match status" value="1"/>
</dbReference>
<feature type="region of interest" description="Disordered" evidence="2">
    <location>
        <begin position="1"/>
        <end position="21"/>
    </location>
</feature>
<dbReference type="STRING" id="3068.D8TTJ2"/>
<dbReference type="InterPro" id="IPR037151">
    <property type="entry name" value="AlkB-like_sf"/>
</dbReference>
<dbReference type="PANTHER" id="PTHR31212">
    <property type="entry name" value="ALPHA-KETOGLUTARATE-DEPENDENT DIOXYGENASE ALKB HOMOLOG 3"/>
    <property type="match status" value="1"/>
</dbReference>
<dbReference type="SUPFAM" id="SSF51197">
    <property type="entry name" value="Clavaminate synthase-like"/>
    <property type="match status" value="1"/>
</dbReference>
<evidence type="ECO:0000259" key="3">
    <source>
        <dbReference type="PROSITE" id="PS51471"/>
    </source>
</evidence>
<feature type="compositionally biased region" description="Low complexity" evidence="2">
    <location>
        <begin position="304"/>
        <end position="322"/>
    </location>
</feature>
<feature type="domain" description="Fe2OG dioxygenase" evidence="3">
    <location>
        <begin position="656"/>
        <end position="755"/>
    </location>
</feature>
<feature type="compositionally biased region" description="Low complexity" evidence="2">
    <location>
        <begin position="148"/>
        <end position="157"/>
    </location>
</feature>
<keyword evidence="5" id="KW-1185">Reference proteome</keyword>
<feature type="compositionally biased region" description="Pro residues" evidence="2">
    <location>
        <begin position="337"/>
        <end position="350"/>
    </location>
</feature>
<comment type="similarity">
    <text evidence="1">Belongs to the alkB family.</text>
</comment>
<dbReference type="RefSeq" id="XP_002949654.1">
    <property type="nucleotide sequence ID" value="XM_002949608.1"/>
</dbReference>
<dbReference type="GO" id="GO:0006307">
    <property type="term" value="P:DNA alkylation repair"/>
    <property type="evidence" value="ECO:0007669"/>
    <property type="project" value="InterPro"/>
</dbReference>
<proteinExistence type="inferred from homology"/>
<dbReference type="InterPro" id="IPR005123">
    <property type="entry name" value="Oxoglu/Fe-dep_dioxygenase_dom"/>
</dbReference>
<dbReference type="eggNOG" id="ENOG502S5VN">
    <property type="taxonomic scope" value="Eukaryota"/>
</dbReference>
<sequence>MSADYDEWWSSSESEAGDIGEVSDIGEAEDAEEGDMLGAGGMLSRPTNFYLQLVHTEHMQPAAMTVTTSGAPRARPNGRVENRCFMFCASIGREEQKLSLDTLKGRRKARAECTFQCTANTVADRVFDIYYNVLDGPKPSRARRHSNTSGGSTTSSGGSRGSTGSGSRKRAPETEEEDTATGTQRRPVWSAAVGRASAVAGIGAAASGMAAEPVRSAFVSRLDFGDGSSARKASSPCHSSLVSGEIFGNMLHKSNAADCPCPKHGCHGCRVSSRATAANSQAEEAGAAAQDPRRTADSEPDSMSQASQPRAARTRSTAAGAGVSAPNGTGRRRQPQPRAPSPLPPQPPLPHQQRQHRQNPPQGQQQNYGQQQQPQPQPQQEQEQHQDHVCMWASVFVGVHGGGNGGGTGPQSATSLSLDDLRKLHGAQLASLARQWVEEVVAWEQGEGRWAPSPDATTAPPSAVSPSVPNCEGTGTALVGCQIWGSSQAAAPVSASAELAGGGSGAGSPSAICPGQSSLLTARLPPAVAAQLAVLTAAVDAHMTRGSLGHQELADLACEHSLRVLAPAMGVPFSVVPRFMPELRLNDFMSEVELRRDTIYLDDGGRAVEESRRTGWQSEIGATFRYSGKEMQPQPGGLSTHIRQVRDRLWELTGVKYDSVLINYYADGKCGMRYHVDPLYDRWTPNSAVVSLGDTRAFIFRAINDHNTRWHYRVRNGDVVLMFDDCQDRLQHCVRVEKRAADAGPRMSLVFKERLRGPTGHYLLP</sequence>
<feature type="region of interest" description="Disordered" evidence="2">
    <location>
        <begin position="449"/>
        <end position="469"/>
    </location>
</feature>
<evidence type="ECO:0000313" key="4">
    <source>
        <dbReference type="EMBL" id="EFJ49206.1"/>
    </source>
</evidence>
<accession>D8TTJ2</accession>
<feature type="region of interest" description="Disordered" evidence="2">
    <location>
        <begin position="138"/>
        <end position="189"/>
    </location>
</feature>
<dbReference type="OrthoDB" id="545910at2759"/>
<dbReference type="EMBL" id="GL378336">
    <property type="protein sequence ID" value="EFJ49206.1"/>
    <property type="molecule type" value="Genomic_DNA"/>
</dbReference>
<dbReference type="Proteomes" id="UP000001058">
    <property type="component" value="Unassembled WGS sequence"/>
</dbReference>
<dbReference type="GeneID" id="9618938"/>
<feature type="compositionally biased region" description="Low complexity" evidence="2">
    <location>
        <begin position="451"/>
        <end position="469"/>
    </location>
</feature>
<protein>
    <recommendedName>
        <fullName evidence="3">Fe2OG dioxygenase domain-containing protein</fullName>
    </recommendedName>
</protein>
<dbReference type="InParanoid" id="D8TTJ2"/>
<evidence type="ECO:0000256" key="1">
    <source>
        <dbReference type="ARBA" id="ARBA00007879"/>
    </source>
</evidence>
<reference evidence="4 5" key="1">
    <citation type="journal article" date="2010" name="Science">
        <title>Genomic analysis of organismal complexity in the multicellular green alga Volvox carteri.</title>
        <authorList>
            <person name="Prochnik S.E."/>
            <person name="Umen J."/>
            <person name="Nedelcu A.M."/>
            <person name="Hallmann A."/>
            <person name="Miller S.M."/>
            <person name="Nishii I."/>
            <person name="Ferris P."/>
            <person name="Kuo A."/>
            <person name="Mitros T."/>
            <person name="Fritz-Laylin L.K."/>
            <person name="Hellsten U."/>
            <person name="Chapman J."/>
            <person name="Simakov O."/>
            <person name="Rensing S.A."/>
            <person name="Terry A."/>
            <person name="Pangilinan J."/>
            <person name="Kapitonov V."/>
            <person name="Jurka J."/>
            <person name="Salamov A."/>
            <person name="Shapiro H."/>
            <person name="Schmutz J."/>
            <person name="Grimwood J."/>
            <person name="Lindquist E."/>
            <person name="Lucas S."/>
            <person name="Grigoriev I.V."/>
            <person name="Schmitt R."/>
            <person name="Kirk D."/>
            <person name="Rokhsar D.S."/>
        </authorList>
    </citation>
    <scope>NUCLEOTIDE SEQUENCE [LARGE SCALE GENOMIC DNA]</scope>
    <source>
        <strain evidence="5">f. Nagariensis / Eve</strain>
    </source>
</reference>
<feature type="compositionally biased region" description="Low complexity" evidence="2">
    <location>
        <begin position="280"/>
        <end position="289"/>
    </location>
</feature>
<feature type="compositionally biased region" description="Low complexity" evidence="2">
    <location>
        <begin position="358"/>
        <end position="381"/>
    </location>
</feature>